<dbReference type="EMBL" id="KN822255">
    <property type="protein sequence ID" value="KIM51496.1"/>
    <property type="molecule type" value="Genomic_DNA"/>
</dbReference>
<evidence type="ECO:0000313" key="2">
    <source>
        <dbReference type="Proteomes" id="UP000053989"/>
    </source>
</evidence>
<reference evidence="2" key="2">
    <citation type="submission" date="2015-01" db="EMBL/GenBank/DDBJ databases">
        <title>Evolutionary Origins and Diversification of the Mycorrhizal Mutualists.</title>
        <authorList>
            <consortium name="DOE Joint Genome Institute"/>
            <consortium name="Mycorrhizal Genomics Consortium"/>
            <person name="Kohler A."/>
            <person name="Kuo A."/>
            <person name="Nagy L.G."/>
            <person name="Floudas D."/>
            <person name="Copeland A."/>
            <person name="Barry K.W."/>
            <person name="Cichocki N."/>
            <person name="Veneault-Fourrey C."/>
            <person name="LaButti K."/>
            <person name="Lindquist E.A."/>
            <person name="Lipzen A."/>
            <person name="Lundell T."/>
            <person name="Morin E."/>
            <person name="Murat C."/>
            <person name="Riley R."/>
            <person name="Ohm R."/>
            <person name="Sun H."/>
            <person name="Tunlid A."/>
            <person name="Henrissat B."/>
            <person name="Grigoriev I.V."/>
            <person name="Hibbett D.S."/>
            <person name="Martin F."/>
        </authorList>
    </citation>
    <scope>NUCLEOTIDE SEQUENCE [LARGE SCALE GENOMIC DNA]</scope>
    <source>
        <strain evidence="2">Foug A</strain>
    </source>
</reference>
<sequence>MGCMSSKGSKDNHALGPMYSENSPVNLKLGASRLVLVLCGTVLIHQQTFFESE</sequence>
<keyword evidence="2" id="KW-1185">Reference proteome</keyword>
<evidence type="ECO:0000313" key="1">
    <source>
        <dbReference type="EMBL" id="KIM51496.1"/>
    </source>
</evidence>
<dbReference type="HOGENOM" id="CLU_3070037_0_0_1"/>
<reference evidence="1 2" key="1">
    <citation type="submission" date="2014-04" db="EMBL/GenBank/DDBJ databases">
        <authorList>
            <consortium name="DOE Joint Genome Institute"/>
            <person name="Kuo A."/>
            <person name="Kohler A."/>
            <person name="Nagy L.G."/>
            <person name="Floudas D."/>
            <person name="Copeland A."/>
            <person name="Barry K.W."/>
            <person name="Cichocki N."/>
            <person name="Veneault-Fourrey C."/>
            <person name="LaButti K."/>
            <person name="Lindquist E.A."/>
            <person name="Lipzen A."/>
            <person name="Lundell T."/>
            <person name="Morin E."/>
            <person name="Murat C."/>
            <person name="Sun H."/>
            <person name="Tunlid A."/>
            <person name="Henrissat B."/>
            <person name="Grigoriev I.V."/>
            <person name="Hibbett D.S."/>
            <person name="Martin F."/>
            <person name="Nordberg H.P."/>
            <person name="Cantor M.N."/>
            <person name="Hua S.X."/>
        </authorList>
    </citation>
    <scope>NUCLEOTIDE SEQUENCE [LARGE SCALE GENOMIC DNA]</scope>
    <source>
        <strain evidence="1 2">Foug A</strain>
    </source>
</reference>
<gene>
    <name evidence="1" type="ORF">SCLCIDRAFT_1224513</name>
</gene>
<proteinExistence type="predicted"/>
<accession>A0A0C3D5X3</accession>
<dbReference type="Proteomes" id="UP000053989">
    <property type="component" value="Unassembled WGS sequence"/>
</dbReference>
<dbReference type="InParanoid" id="A0A0C3D5X3"/>
<protein>
    <submittedName>
        <fullName evidence="1">Uncharacterized protein</fullName>
    </submittedName>
</protein>
<dbReference type="AlphaFoldDB" id="A0A0C3D5X3"/>
<organism evidence="1 2">
    <name type="scientific">Scleroderma citrinum Foug A</name>
    <dbReference type="NCBI Taxonomy" id="1036808"/>
    <lineage>
        <taxon>Eukaryota</taxon>
        <taxon>Fungi</taxon>
        <taxon>Dikarya</taxon>
        <taxon>Basidiomycota</taxon>
        <taxon>Agaricomycotina</taxon>
        <taxon>Agaricomycetes</taxon>
        <taxon>Agaricomycetidae</taxon>
        <taxon>Boletales</taxon>
        <taxon>Sclerodermatineae</taxon>
        <taxon>Sclerodermataceae</taxon>
        <taxon>Scleroderma</taxon>
    </lineage>
</organism>
<name>A0A0C3D5X3_9AGAM</name>